<protein>
    <submittedName>
        <fullName evidence="6">Sulfate ABC transporter ATP-binding protein</fullName>
    </submittedName>
</protein>
<dbReference type="GO" id="GO:0140359">
    <property type="term" value="F:ABC-type transporter activity"/>
    <property type="evidence" value="ECO:0007669"/>
    <property type="project" value="UniProtKB-ARBA"/>
</dbReference>
<keyword evidence="2" id="KW-1003">Cell membrane</keyword>
<dbReference type="InterPro" id="IPR008995">
    <property type="entry name" value="Mo/tungstate-bd_C_term_dom"/>
</dbReference>
<evidence type="ECO:0000313" key="7">
    <source>
        <dbReference type="Proteomes" id="UP000216913"/>
    </source>
</evidence>
<keyword evidence="1" id="KW-0813">Transport</keyword>
<dbReference type="Pfam" id="PF00005">
    <property type="entry name" value="ABC_tran"/>
    <property type="match status" value="1"/>
</dbReference>
<evidence type="ECO:0000259" key="5">
    <source>
        <dbReference type="PROSITE" id="PS50893"/>
    </source>
</evidence>
<dbReference type="InterPro" id="IPR003439">
    <property type="entry name" value="ABC_transporter-like_ATP-bd"/>
</dbReference>
<dbReference type="AlphaFoldDB" id="A0A261TIT2"/>
<evidence type="ECO:0000256" key="1">
    <source>
        <dbReference type="ARBA" id="ARBA00022448"/>
    </source>
</evidence>
<dbReference type="SUPFAM" id="SSF52540">
    <property type="entry name" value="P-loop containing nucleoside triphosphate hydrolases"/>
    <property type="match status" value="1"/>
</dbReference>
<dbReference type="Proteomes" id="UP000216913">
    <property type="component" value="Unassembled WGS sequence"/>
</dbReference>
<dbReference type="InterPro" id="IPR013611">
    <property type="entry name" value="Transp-assoc_OB_typ2"/>
</dbReference>
<dbReference type="EMBL" id="NEVP01000009">
    <property type="protein sequence ID" value="OZI48950.1"/>
    <property type="molecule type" value="Genomic_DNA"/>
</dbReference>
<dbReference type="PANTHER" id="PTHR42781:SF4">
    <property type="entry name" value="SPERMIDINE_PUTRESCINE IMPORT ATP-BINDING PROTEIN POTA"/>
    <property type="match status" value="1"/>
</dbReference>
<dbReference type="Gene3D" id="3.40.50.300">
    <property type="entry name" value="P-loop containing nucleotide triphosphate hydrolases"/>
    <property type="match status" value="1"/>
</dbReference>
<dbReference type="InterPro" id="IPR017871">
    <property type="entry name" value="ABC_transporter-like_CS"/>
</dbReference>
<sequence>MKAIRIQGLTKNFGAHQVLRGIDLELAQGELLALLGPSGCGKSTTLQMLAGFDQPTDGAIWIGERQVSGKGVMIPPERRNISLVFQNYAVWPHKTVFENVAFGLQVRKVSGADLEARVKKALDTVRLTALAHRYPSELSGGQQQRVALARALVVEPDILLLDEPLSNLDAHLREEMRHEIRQVHDMLGLTTVYVTHDQGEALVTADKIAVMQGGQVQQFDSPVNVFTRPANTFVASFIGNNNELRGTLSAPGTLQCGDITLHGEDRSNARPGGDACLCIRPSAVRLGRHEHANQLSGTVTRVAYLGEYRDVLIEVRPGLMVRAFVDPAANIEMGQQTEVSLPISHCQLLSFSAT</sequence>
<dbReference type="GO" id="GO:0016887">
    <property type="term" value="F:ATP hydrolysis activity"/>
    <property type="evidence" value="ECO:0007669"/>
    <property type="project" value="InterPro"/>
</dbReference>
<keyword evidence="2" id="KW-0472">Membrane</keyword>
<evidence type="ECO:0000256" key="3">
    <source>
        <dbReference type="ARBA" id="ARBA00022741"/>
    </source>
</evidence>
<keyword evidence="7" id="KW-1185">Reference proteome</keyword>
<name>A0A261TIT2_9BORD</name>
<proteinExistence type="predicted"/>
<dbReference type="GO" id="GO:0043190">
    <property type="term" value="C:ATP-binding cassette (ABC) transporter complex"/>
    <property type="evidence" value="ECO:0007669"/>
    <property type="project" value="InterPro"/>
</dbReference>
<evidence type="ECO:0000256" key="2">
    <source>
        <dbReference type="ARBA" id="ARBA00022475"/>
    </source>
</evidence>
<accession>A0A261TIT2</accession>
<evidence type="ECO:0000256" key="4">
    <source>
        <dbReference type="ARBA" id="ARBA00022840"/>
    </source>
</evidence>
<dbReference type="Gene3D" id="2.40.50.140">
    <property type="entry name" value="Nucleic acid-binding proteins"/>
    <property type="match status" value="1"/>
</dbReference>
<dbReference type="InterPro" id="IPR003593">
    <property type="entry name" value="AAA+_ATPase"/>
</dbReference>
<keyword evidence="4 6" id="KW-0067">ATP-binding</keyword>
<dbReference type="InterPro" id="IPR012340">
    <property type="entry name" value="NA-bd_OB-fold"/>
</dbReference>
<dbReference type="InterPro" id="IPR050093">
    <property type="entry name" value="ABC_SmlMolc_Importer"/>
</dbReference>
<dbReference type="PROSITE" id="PS50893">
    <property type="entry name" value="ABC_TRANSPORTER_2"/>
    <property type="match status" value="1"/>
</dbReference>
<dbReference type="SUPFAM" id="SSF50331">
    <property type="entry name" value="MOP-like"/>
    <property type="match status" value="1"/>
</dbReference>
<dbReference type="FunFam" id="3.40.50.300:FF:000042">
    <property type="entry name" value="Maltose/maltodextrin ABC transporter, ATP-binding protein"/>
    <property type="match status" value="1"/>
</dbReference>
<dbReference type="RefSeq" id="WP_094801325.1">
    <property type="nucleotide sequence ID" value="NZ_NEVP01000009.1"/>
</dbReference>
<dbReference type="InterPro" id="IPR027417">
    <property type="entry name" value="P-loop_NTPase"/>
</dbReference>
<keyword evidence="3" id="KW-0547">Nucleotide-binding</keyword>
<dbReference type="OrthoDB" id="5298774at2"/>
<gene>
    <name evidence="6" type="ORF">CAL25_15080</name>
</gene>
<dbReference type="Pfam" id="PF08402">
    <property type="entry name" value="TOBE_2"/>
    <property type="match status" value="1"/>
</dbReference>
<comment type="caution">
    <text evidence="6">The sequence shown here is derived from an EMBL/GenBank/DDBJ whole genome shotgun (WGS) entry which is preliminary data.</text>
</comment>
<feature type="domain" description="ABC transporter" evidence="5">
    <location>
        <begin position="4"/>
        <end position="238"/>
    </location>
</feature>
<reference evidence="6 7" key="1">
    <citation type="submission" date="2017-05" db="EMBL/GenBank/DDBJ databases">
        <title>Complete and WGS of Bordetella genogroups.</title>
        <authorList>
            <person name="Spilker T."/>
            <person name="LiPuma J."/>
        </authorList>
    </citation>
    <scope>NUCLEOTIDE SEQUENCE [LARGE SCALE GENOMIC DNA]</scope>
    <source>
        <strain evidence="6 7">AU10456</strain>
    </source>
</reference>
<dbReference type="SMART" id="SM00382">
    <property type="entry name" value="AAA"/>
    <property type="match status" value="1"/>
</dbReference>
<organism evidence="6 7">
    <name type="scientific">Bordetella genomosp. 5</name>
    <dbReference type="NCBI Taxonomy" id="1395608"/>
    <lineage>
        <taxon>Bacteria</taxon>
        <taxon>Pseudomonadati</taxon>
        <taxon>Pseudomonadota</taxon>
        <taxon>Betaproteobacteria</taxon>
        <taxon>Burkholderiales</taxon>
        <taxon>Alcaligenaceae</taxon>
        <taxon>Bordetella</taxon>
    </lineage>
</organism>
<dbReference type="PROSITE" id="PS00211">
    <property type="entry name" value="ABC_TRANSPORTER_1"/>
    <property type="match status" value="1"/>
</dbReference>
<dbReference type="GO" id="GO:0005524">
    <property type="term" value="F:ATP binding"/>
    <property type="evidence" value="ECO:0007669"/>
    <property type="project" value="UniProtKB-KW"/>
</dbReference>
<evidence type="ECO:0000313" key="6">
    <source>
        <dbReference type="EMBL" id="OZI48950.1"/>
    </source>
</evidence>
<dbReference type="PANTHER" id="PTHR42781">
    <property type="entry name" value="SPERMIDINE/PUTRESCINE IMPORT ATP-BINDING PROTEIN POTA"/>
    <property type="match status" value="1"/>
</dbReference>